<dbReference type="GO" id="GO:0003676">
    <property type="term" value="F:nucleic acid binding"/>
    <property type="evidence" value="ECO:0007669"/>
    <property type="project" value="InterPro"/>
</dbReference>
<dbReference type="EMBL" id="BPLQ01000346">
    <property type="protein sequence ID" value="GIX70200.1"/>
    <property type="molecule type" value="Genomic_DNA"/>
</dbReference>
<dbReference type="InterPro" id="IPR036397">
    <property type="entry name" value="RNaseH_sf"/>
</dbReference>
<dbReference type="AlphaFoldDB" id="A0AAV4MEC3"/>
<evidence type="ECO:0000313" key="2">
    <source>
        <dbReference type="Proteomes" id="UP001054837"/>
    </source>
</evidence>
<comment type="caution">
    <text evidence="1">The sequence shown here is derived from an EMBL/GenBank/DDBJ whole genome shotgun (WGS) entry which is preliminary data.</text>
</comment>
<dbReference type="Proteomes" id="UP001054837">
    <property type="component" value="Unassembled WGS sequence"/>
</dbReference>
<dbReference type="Gene3D" id="3.30.420.10">
    <property type="entry name" value="Ribonuclease H-like superfamily/Ribonuclease H"/>
    <property type="match status" value="1"/>
</dbReference>
<accession>A0AAV4MEC3</accession>
<organism evidence="1 2">
    <name type="scientific">Caerostris darwini</name>
    <dbReference type="NCBI Taxonomy" id="1538125"/>
    <lineage>
        <taxon>Eukaryota</taxon>
        <taxon>Metazoa</taxon>
        <taxon>Ecdysozoa</taxon>
        <taxon>Arthropoda</taxon>
        <taxon>Chelicerata</taxon>
        <taxon>Arachnida</taxon>
        <taxon>Araneae</taxon>
        <taxon>Araneomorphae</taxon>
        <taxon>Entelegynae</taxon>
        <taxon>Araneoidea</taxon>
        <taxon>Araneidae</taxon>
        <taxon>Caerostris</taxon>
    </lineage>
</organism>
<reference evidence="1 2" key="1">
    <citation type="submission" date="2021-06" db="EMBL/GenBank/DDBJ databases">
        <title>Caerostris darwini draft genome.</title>
        <authorList>
            <person name="Kono N."/>
            <person name="Arakawa K."/>
        </authorList>
    </citation>
    <scope>NUCLEOTIDE SEQUENCE [LARGE SCALE GENOMIC DNA]</scope>
</reference>
<evidence type="ECO:0000313" key="1">
    <source>
        <dbReference type="EMBL" id="GIX70200.1"/>
    </source>
</evidence>
<keyword evidence="2" id="KW-1185">Reference proteome</keyword>
<protein>
    <submittedName>
        <fullName evidence="1">Uncharacterized protein</fullName>
    </submittedName>
</protein>
<proteinExistence type="predicted"/>
<gene>
    <name evidence="1" type="ORF">CDAR_212871</name>
</gene>
<name>A0AAV4MEC3_9ARAC</name>
<sequence length="124" mass="14431">MFISKIITADESWIHSFKPESKQTELCVEVSFVTNTKEDENGSSAGCTELGARITVTRNVLKLLRIHPKSQQFKATGWMLHIDKWRLHVANLVDKYLLKISIMYALYLQYSSDLDPYEYFLLRI</sequence>